<comment type="catalytic activity">
    <reaction evidence="9 11">
        <text>L-threonyl-[protein] + ATP = O-phospho-L-threonyl-[protein] + ADP + H(+)</text>
        <dbReference type="Rhea" id="RHEA:46608"/>
        <dbReference type="Rhea" id="RHEA-COMP:11060"/>
        <dbReference type="Rhea" id="RHEA-COMP:11605"/>
        <dbReference type="ChEBI" id="CHEBI:15378"/>
        <dbReference type="ChEBI" id="CHEBI:30013"/>
        <dbReference type="ChEBI" id="CHEBI:30616"/>
        <dbReference type="ChEBI" id="CHEBI:61977"/>
        <dbReference type="ChEBI" id="CHEBI:456216"/>
        <dbReference type="EC" id="2.7.11.1"/>
    </reaction>
</comment>
<evidence type="ECO:0000256" key="10">
    <source>
        <dbReference type="ARBA" id="ARBA00048679"/>
    </source>
</evidence>
<dbReference type="InterPro" id="IPR017406">
    <property type="entry name" value="Ser/Thr_kinase_Rio3"/>
</dbReference>
<keyword evidence="6 11" id="KW-0418">Kinase</keyword>
<keyword evidence="8 11" id="KW-0460">Magnesium</keyword>
<feature type="compositionally biased region" description="Acidic residues" evidence="12">
    <location>
        <begin position="565"/>
        <end position="580"/>
    </location>
</feature>
<evidence type="ECO:0000256" key="9">
    <source>
        <dbReference type="ARBA" id="ARBA00047899"/>
    </source>
</evidence>
<evidence type="ECO:0000259" key="13">
    <source>
        <dbReference type="SMART" id="SM00090"/>
    </source>
</evidence>
<dbReference type="InterPro" id="IPR000687">
    <property type="entry name" value="RIO_kinase"/>
</dbReference>
<dbReference type="EMBL" id="KQ421733">
    <property type="protein sequence ID" value="KOF76614.1"/>
    <property type="molecule type" value="Genomic_DNA"/>
</dbReference>
<dbReference type="EC" id="2.7.11.1" evidence="11"/>
<protein>
    <recommendedName>
        <fullName evidence="11">Serine/threonine-protein kinase RIO3</fullName>
        <ecNumber evidence="11">2.7.11.1</ecNumber>
    </recommendedName>
</protein>
<evidence type="ECO:0000256" key="2">
    <source>
        <dbReference type="ARBA" id="ARBA00022527"/>
    </source>
</evidence>
<dbReference type="OMA" id="SKCPWGA"/>
<feature type="domain" description="RIO kinase" evidence="13">
    <location>
        <begin position="253"/>
        <end position="516"/>
    </location>
</feature>
<dbReference type="OrthoDB" id="205248at2759"/>
<dbReference type="KEGG" id="obi:106876715"/>
<evidence type="ECO:0000256" key="3">
    <source>
        <dbReference type="ARBA" id="ARBA00022679"/>
    </source>
</evidence>
<dbReference type="GO" id="GO:0106310">
    <property type="term" value="F:protein serine kinase activity"/>
    <property type="evidence" value="ECO:0007669"/>
    <property type="project" value="RHEA"/>
</dbReference>
<keyword evidence="7" id="KW-0067">ATP-binding</keyword>
<dbReference type="PROSITE" id="PS01245">
    <property type="entry name" value="RIO1"/>
    <property type="match status" value="1"/>
</dbReference>
<feature type="region of interest" description="Disordered" evidence="12">
    <location>
        <begin position="561"/>
        <end position="580"/>
    </location>
</feature>
<dbReference type="Gene3D" id="1.10.510.10">
    <property type="entry name" value="Transferase(Phosphotransferase) domain 1"/>
    <property type="match status" value="1"/>
</dbReference>
<keyword evidence="4 11" id="KW-0479">Metal-binding</keyword>
<evidence type="ECO:0000256" key="11">
    <source>
        <dbReference type="PIRNR" id="PIRNR038146"/>
    </source>
</evidence>
<dbReference type="InterPro" id="IPR018935">
    <property type="entry name" value="RIO_kinase_CS"/>
</dbReference>
<proteinExistence type="inferred from homology"/>
<keyword evidence="2 11" id="KW-0723">Serine/threonine-protein kinase</keyword>
<dbReference type="Pfam" id="PF01163">
    <property type="entry name" value="RIO1"/>
    <property type="match status" value="1"/>
</dbReference>
<accession>A0A0L8GIB7</accession>
<dbReference type="InterPro" id="IPR011009">
    <property type="entry name" value="Kinase-like_dom_sf"/>
</dbReference>
<evidence type="ECO:0000256" key="1">
    <source>
        <dbReference type="ARBA" id="ARBA00009196"/>
    </source>
</evidence>
<dbReference type="STRING" id="37653.A0A0L8GIB7"/>
<dbReference type="GO" id="GO:0005524">
    <property type="term" value="F:ATP binding"/>
    <property type="evidence" value="ECO:0007669"/>
    <property type="project" value="UniProtKB-UniRule"/>
</dbReference>
<comment type="catalytic activity">
    <reaction evidence="10 11">
        <text>L-seryl-[protein] + ATP = O-phospho-L-seryl-[protein] + ADP + H(+)</text>
        <dbReference type="Rhea" id="RHEA:17989"/>
        <dbReference type="Rhea" id="RHEA-COMP:9863"/>
        <dbReference type="Rhea" id="RHEA-COMP:11604"/>
        <dbReference type="ChEBI" id="CHEBI:15378"/>
        <dbReference type="ChEBI" id="CHEBI:29999"/>
        <dbReference type="ChEBI" id="CHEBI:30616"/>
        <dbReference type="ChEBI" id="CHEBI:83421"/>
        <dbReference type="ChEBI" id="CHEBI:456216"/>
        <dbReference type="EC" id="2.7.11.1"/>
    </reaction>
</comment>
<keyword evidence="3 11" id="KW-0808">Transferase</keyword>
<reference evidence="14" key="1">
    <citation type="submission" date="2015-07" db="EMBL/GenBank/DDBJ databases">
        <title>MeaNS - Measles Nucleotide Surveillance Program.</title>
        <authorList>
            <person name="Tran T."/>
            <person name="Druce J."/>
        </authorList>
    </citation>
    <scope>NUCLEOTIDE SEQUENCE</scope>
    <source>
        <strain evidence="14">UCB-OBI-ISO-001</strain>
        <tissue evidence="14">Gonad</tissue>
    </source>
</reference>
<dbReference type="GO" id="GO:0046872">
    <property type="term" value="F:metal ion binding"/>
    <property type="evidence" value="ECO:0007669"/>
    <property type="project" value="UniProtKB-UniRule"/>
</dbReference>
<dbReference type="InterPro" id="IPR018934">
    <property type="entry name" value="RIO_dom"/>
</dbReference>
<evidence type="ECO:0000256" key="12">
    <source>
        <dbReference type="SAM" id="MobiDB-lite"/>
    </source>
</evidence>
<dbReference type="InterPro" id="IPR051272">
    <property type="entry name" value="RIO-type_Ser/Thr_kinase"/>
</dbReference>
<keyword evidence="5 11" id="KW-0547">Nucleotide-binding</keyword>
<evidence type="ECO:0000256" key="8">
    <source>
        <dbReference type="ARBA" id="ARBA00022842"/>
    </source>
</evidence>
<dbReference type="PANTHER" id="PTHR45723">
    <property type="entry name" value="SERINE/THREONINE-PROTEIN KINASE RIO1"/>
    <property type="match status" value="1"/>
</dbReference>
<evidence type="ECO:0000256" key="7">
    <source>
        <dbReference type="ARBA" id="ARBA00022840"/>
    </source>
</evidence>
<gene>
    <name evidence="14" type="ORF">OCBIM_22033137mg</name>
</gene>
<dbReference type="GO" id="GO:0004674">
    <property type="term" value="F:protein serine/threonine kinase activity"/>
    <property type="evidence" value="ECO:0007669"/>
    <property type="project" value="UniProtKB-UniRule"/>
</dbReference>
<dbReference type="FunFam" id="1.10.510.10:FF:000254">
    <property type="entry name" value="Serine/threonine-protein kinase RIO3"/>
    <property type="match status" value="1"/>
</dbReference>
<dbReference type="SMART" id="SM00090">
    <property type="entry name" value="RIO"/>
    <property type="match status" value="1"/>
</dbReference>
<dbReference type="PIRSF" id="PIRSF038146">
    <property type="entry name" value="Ser/Thr_PK_RIO3"/>
    <property type="match status" value="1"/>
</dbReference>
<evidence type="ECO:0000256" key="5">
    <source>
        <dbReference type="ARBA" id="ARBA00022741"/>
    </source>
</evidence>
<dbReference type="SUPFAM" id="SSF56112">
    <property type="entry name" value="Protein kinase-like (PK-like)"/>
    <property type="match status" value="1"/>
</dbReference>
<evidence type="ECO:0000256" key="4">
    <source>
        <dbReference type="ARBA" id="ARBA00022723"/>
    </source>
</evidence>
<comment type="cofactor">
    <cofactor evidence="11">
        <name>Mg(2+)</name>
        <dbReference type="ChEBI" id="CHEBI:18420"/>
    </cofactor>
</comment>
<sequence>MSASAESPPAVLGFYGDNKSQDVSLPLTPTTDNAWNKKSPWGKASNSWQQPCNLTEVMSEQLALELSQTDVNTDFDECLVNFMASSACGSDAQSDKEIQEANDELLAKILQQQLDEEDNKQIKLEERKYNGNNKVSISYEKYCTTPLSGYEEFYDFSDDDENNNNDDFGGRKKTEWEITPPEIGQSGISGKGKNITTKHDAVICGRKNASKLIEFSDKSGDGEGMNLKLPNDVYNRLRVHSSAMNKRFNKVHEKKEHSTAIEAIDHDTHLILFQMINNGIFEKNLGIISTGKESIVLYCDAGENLASYMESKFTKDNNLPMSGDSETCPKVCAIKVFKTSLSKFKNRKQYFVGDSRFKDNAMRRQNPRKVIRSWSKKEAANLHRLRRFGIPCPTLISLKNHVLVMSFIGHGHQAAPKLRDANFTTEELKSAFQQTIKILRDMYHKCNLVHADLSEYNLLWHDNIVWVIDVSQSVELSHPSAMEFLLRDCFNICKFFESNNVPDIPTPEELFNSVTDLHFEGKGSLFLHAVQRFDKDKKEKFRACKDSENYAFDYFFENSVPGLTEPDDEENLNSEDADSS</sequence>
<evidence type="ECO:0000256" key="6">
    <source>
        <dbReference type="ARBA" id="ARBA00022777"/>
    </source>
</evidence>
<evidence type="ECO:0000313" key="14">
    <source>
        <dbReference type="EMBL" id="KOF76614.1"/>
    </source>
</evidence>
<comment type="similarity">
    <text evidence="1 11">Belongs to the protein kinase superfamily. RIO-type Ser/Thr kinase family.</text>
</comment>
<dbReference type="Gene3D" id="3.30.200.20">
    <property type="entry name" value="Phosphorylase Kinase, domain 1"/>
    <property type="match status" value="1"/>
</dbReference>
<organism evidence="14">
    <name type="scientific">Octopus bimaculoides</name>
    <name type="common">California two-spotted octopus</name>
    <dbReference type="NCBI Taxonomy" id="37653"/>
    <lineage>
        <taxon>Eukaryota</taxon>
        <taxon>Metazoa</taxon>
        <taxon>Spiralia</taxon>
        <taxon>Lophotrochozoa</taxon>
        <taxon>Mollusca</taxon>
        <taxon>Cephalopoda</taxon>
        <taxon>Coleoidea</taxon>
        <taxon>Octopodiformes</taxon>
        <taxon>Octopoda</taxon>
        <taxon>Incirrata</taxon>
        <taxon>Octopodidae</taxon>
        <taxon>Octopus</taxon>
    </lineage>
</organism>
<dbReference type="AlphaFoldDB" id="A0A0L8GIB7"/>
<name>A0A0L8GIB7_OCTBM</name>